<evidence type="ECO:0000259" key="12">
    <source>
        <dbReference type="Pfam" id="PF11145"/>
    </source>
</evidence>
<keyword evidence="15" id="KW-1185">Reference proteome</keyword>
<feature type="non-terminal residue" evidence="14">
    <location>
        <position position="1"/>
    </location>
</feature>
<keyword evidence="6 10" id="KW-0812">Transmembrane</keyword>
<dbReference type="OrthoDB" id="607498at2759"/>
<comment type="caution">
    <text evidence="14">The sequence shown here is derived from an EMBL/GenBank/DDBJ whole genome shotgun (WGS) entry which is preliminary data.</text>
</comment>
<keyword evidence="11" id="KW-0732">Signal</keyword>
<feature type="domain" description="DUF2921" evidence="13">
    <location>
        <begin position="413"/>
        <end position="583"/>
    </location>
</feature>
<evidence type="ECO:0000256" key="1">
    <source>
        <dbReference type="ARBA" id="ARBA00000900"/>
    </source>
</evidence>
<dbReference type="GO" id="GO:0061630">
    <property type="term" value="F:ubiquitin protein ligase activity"/>
    <property type="evidence" value="ECO:0007669"/>
    <property type="project" value="UniProtKB-EC"/>
</dbReference>
<evidence type="ECO:0000256" key="11">
    <source>
        <dbReference type="SAM" id="SignalP"/>
    </source>
</evidence>
<dbReference type="PANTHER" id="PTHR33389">
    <property type="entry name" value="FAMILY PROTEIN, PUTATIVE (DUF2921)-RELATED"/>
    <property type="match status" value="1"/>
</dbReference>
<dbReference type="Pfam" id="PF11145">
    <property type="entry name" value="DUF2921"/>
    <property type="match status" value="1"/>
</dbReference>
<feature type="signal peptide" evidence="11">
    <location>
        <begin position="1"/>
        <end position="26"/>
    </location>
</feature>
<evidence type="ECO:0000256" key="8">
    <source>
        <dbReference type="ARBA" id="ARBA00022989"/>
    </source>
</evidence>
<feature type="transmembrane region" description="Helical" evidence="10">
    <location>
        <begin position="816"/>
        <end position="838"/>
    </location>
</feature>
<keyword evidence="7" id="KW-0833">Ubl conjugation pathway</keyword>
<comment type="subcellular location">
    <subcellularLocation>
        <location evidence="2">Endomembrane system</location>
        <topology evidence="2">Multi-pass membrane protein</topology>
    </subcellularLocation>
</comment>
<comment type="catalytic activity">
    <reaction evidence="1">
        <text>S-ubiquitinyl-[E2 ubiquitin-conjugating enzyme]-L-cysteine + [acceptor protein]-L-lysine = [E2 ubiquitin-conjugating enzyme]-L-cysteine + N(6)-ubiquitinyl-[acceptor protein]-L-lysine.</text>
        <dbReference type="EC" id="2.3.2.27"/>
    </reaction>
</comment>
<keyword evidence="5" id="KW-0808">Transferase</keyword>
<evidence type="ECO:0000256" key="3">
    <source>
        <dbReference type="ARBA" id="ARBA00004906"/>
    </source>
</evidence>
<feature type="transmembrane region" description="Helical" evidence="10">
    <location>
        <begin position="687"/>
        <end position="708"/>
    </location>
</feature>
<dbReference type="Proteomes" id="UP000324897">
    <property type="component" value="Unassembled WGS sequence"/>
</dbReference>
<accession>A0A5J9VHB1</accession>
<evidence type="ECO:0000256" key="2">
    <source>
        <dbReference type="ARBA" id="ARBA00004127"/>
    </source>
</evidence>
<protein>
    <recommendedName>
        <fullName evidence="4">RING-type E3 ubiquitin transferase</fullName>
        <ecNumber evidence="4">2.3.2.27</ecNumber>
    </recommendedName>
</protein>
<dbReference type="Pfam" id="PF25333">
    <property type="entry name" value="DUF2921_N"/>
    <property type="match status" value="3"/>
</dbReference>
<gene>
    <name evidence="14" type="ORF">EJB05_17419</name>
</gene>
<comment type="pathway">
    <text evidence="3">Protein modification; protein ubiquitination.</text>
</comment>
<keyword evidence="9 10" id="KW-0472">Membrane</keyword>
<keyword evidence="8 10" id="KW-1133">Transmembrane helix</keyword>
<dbReference type="AlphaFoldDB" id="A0A5J9VHB1"/>
<organism evidence="14 15">
    <name type="scientific">Eragrostis curvula</name>
    <name type="common">weeping love grass</name>
    <dbReference type="NCBI Taxonomy" id="38414"/>
    <lineage>
        <taxon>Eukaryota</taxon>
        <taxon>Viridiplantae</taxon>
        <taxon>Streptophyta</taxon>
        <taxon>Embryophyta</taxon>
        <taxon>Tracheophyta</taxon>
        <taxon>Spermatophyta</taxon>
        <taxon>Magnoliopsida</taxon>
        <taxon>Liliopsida</taxon>
        <taxon>Poales</taxon>
        <taxon>Poaceae</taxon>
        <taxon>PACMAD clade</taxon>
        <taxon>Chloridoideae</taxon>
        <taxon>Eragrostideae</taxon>
        <taxon>Eragrostidinae</taxon>
        <taxon>Eragrostis</taxon>
    </lineage>
</organism>
<dbReference type="InterPro" id="IPR021319">
    <property type="entry name" value="DUF2921"/>
</dbReference>
<feature type="chain" id="PRO_5023917121" description="RING-type E3 ubiquitin transferase" evidence="11">
    <location>
        <begin position="27"/>
        <end position="866"/>
    </location>
</feature>
<evidence type="ECO:0000256" key="10">
    <source>
        <dbReference type="SAM" id="Phobius"/>
    </source>
</evidence>
<reference evidence="14 15" key="1">
    <citation type="journal article" date="2019" name="Sci. Rep.">
        <title>A high-quality genome of Eragrostis curvula grass provides insights into Poaceae evolution and supports new strategies to enhance forage quality.</title>
        <authorList>
            <person name="Carballo J."/>
            <person name="Santos B.A.C.M."/>
            <person name="Zappacosta D."/>
            <person name="Garbus I."/>
            <person name="Selva J.P."/>
            <person name="Gallo C.A."/>
            <person name="Diaz A."/>
            <person name="Albertini E."/>
            <person name="Caccamo M."/>
            <person name="Echenique V."/>
        </authorList>
    </citation>
    <scope>NUCLEOTIDE SEQUENCE [LARGE SCALE GENOMIC DNA]</scope>
    <source>
        <strain evidence="15">cv. Victoria</strain>
        <tissue evidence="14">Leaf</tissue>
    </source>
</reference>
<dbReference type="Gramene" id="TVU35523">
    <property type="protein sequence ID" value="TVU35523"/>
    <property type="gene ID" value="EJB05_17419"/>
</dbReference>
<evidence type="ECO:0000256" key="9">
    <source>
        <dbReference type="ARBA" id="ARBA00023136"/>
    </source>
</evidence>
<feature type="transmembrane region" description="Helical" evidence="10">
    <location>
        <begin position="637"/>
        <end position="656"/>
    </location>
</feature>
<evidence type="ECO:0000313" key="15">
    <source>
        <dbReference type="Proteomes" id="UP000324897"/>
    </source>
</evidence>
<name>A0A5J9VHB1_9POAL</name>
<dbReference type="EMBL" id="RWGY01000009">
    <property type="protein sequence ID" value="TVU35523.1"/>
    <property type="molecule type" value="Genomic_DNA"/>
</dbReference>
<feature type="transmembrane region" description="Helical" evidence="10">
    <location>
        <begin position="608"/>
        <end position="625"/>
    </location>
</feature>
<dbReference type="EC" id="2.3.2.27" evidence="4"/>
<feature type="domain" description="DUF2921" evidence="13">
    <location>
        <begin position="29"/>
        <end position="182"/>
    </location>
</feature>
<sequence>MARPQSHRALACLSLLILLLLPGATAASYSSLCRSPAPAPDLPRDHYRSRITRRALPQISTGHFSGERNLHFAPDQSGIPRSFSFYTRRSARTTDPAVLHLSATLTLLGTHWRRYDRLYSVSFDLEGYYSTATSPAELCMVGSGSYAREDGFGVVVLPDVMLRLHVPHPSNLTHPFVTGRLEGAEFGVVTLVAYANGDYEFGDTASCTAPPGPVRDAPQVRHVKFLRHRVKALLRGSYSVEYGLGGHAASGFPLQPRHQRMYFNQVRCTRNATRLRAYMVFETDNTSAVRRYNYTVQLPDGLSVGDEALVAEGVWNQSRREFCLRACRVVRSGPSRADLAVRECGIGVSIWFPTVWSVRDRSVVAGMIWNTSRTSNSDTGKTSGVISLSRTGSYSDYISYIKYNYTRVEEAKKHYIPKPVLSNEKKGRFPGNYSYQDFAFGFYRKKHGFYGYASPVTIGSALVQGDRLMADAAFYGNWTSEMKKHWLMNVSYDLQFHVPYLNSSADISHRMFRKKPISAEGVYDTTTGSMVMVACQAVENNGSSDCEILVTAQFAPLDAEATERVMGTISSLRKQSDPLFFEAQDFYAEGMYMVHIAVENSRMDMERIMLVISMTLSCVFTALQLRHVRKHPEALQATSITMLAVLAVGYAVPLVLNLEAMLTDDSRDNNKHFVRLTSAGSLELNEFMLRFSTMLAFVLQLRFLQLALSRRHTGRRRQTSRGLVIRPREEHALDMPAAVPPRRRPGYAGLVLDGFLLPQVVWNAFAGSKVRALSPWFYAGGSAVRAAPHVYDVFRRHNYVPSWAASYVYASPRDDLFGVAWDVAVPCGAALLAALLFLQQRLGGAFLCCVGSRRPGEYEMASTVSS</sequence>
<dbReference type="PANTHER" id="PTHR33389:SF33">
    <property type="entry name" value="DUF2921 FAMILY PROTEIN"/>
    <property type="match status" value="1"/>
</dbReference>
<evidence type="ECO:0000256" key="4">
    <source>
        <dbReference type="ARBA" id="ARBA00012483"/>
    </source>
</evidence>
<feature type="domain" description="DUF2921" evidence="13">
    <location>
        <begin position="253"/>
        <end position="377"/>
    </location>
</feature>
<feature type="domain" description="SWEET-like" evidence="12">
    <location>
        <begin position="601"/>
        <end position="847"/>
    </location>
</feature>
<evidence type="ECO:0000313" key="14">
    <source>
        <dbReference type="EMBL" id="TVU35523.1"/>
    </source>
</evidence>
<evidence type="ECO:0000256" key="7">
    <source>
        <dbReference type="ARBA" id="ARBA00022786"/>
    </source>
</evidence>
<dbReference type="InterPro" id="IPR057425">
    <property type="entry name" value="DUF2921_N"/>
</dbReference>
<dbReference type="GO" id="GO:0012505">
    <property type="term" value="C:endomembrane system"/>
    <property type="evidence" value="ECO:0007669"/>
    <property type="project" value="UniProtKB-SubCell"/>
</dbReference>
<evidence type="ECO:0000259" key="13">
    <source>
        <dbReference type="Pfam" id="PF25333"/>
    </source>
</evidence>
<evidence type="ECO:0000256" key="6">
    <source>
        <dbReference type="ARBA" id="ARBA00022692"/>
    </source>
</evidence>
<proteinExistence type="predicted"/>
<evidence type="ECO:0000256" key="5">
    <source>
        <dbReference type="ARBA" id="ARBA00022679"/>
    </source>
</evidence>